<evidence type="ECO:0000313" key="2">
    <source>
        <dbReference type="Proteomes" id="UP001497680"/>
    </source>
</evidence>
<keyword evidence="2" id="KW-1185">Reference proteome</keyword>
<name>A0ACC0CRD2_9PEZI</name>
<accession>A0ACC0CRD2</accession>
<gene>
    <name evidence="1" type="ORF">F4821DRAFT_203007</name>
</gene>
<proteinExistence type="predicted"/>
<evidence type="ECO:0000313" key="1">
    <source>
        <dbReference type="EMBL" id="KAI6082946.1"/>
    </source>
</evidence>
<reference evidence="1 2" key="1">
    <citation type="journal article" date="2022" name="New Phytol.">
        <title>Ecological generalism drives hyperdiversity of secondary metabolite gene clusters in xylarialean endophytes.</title>
        <authorList>
            <person name="Franco M.E.E."/>
            <person name="Wisecaver J.H."/>
            <person name="Arnold A.E."/>
            <person name="Ju Y.M."/>
            <person name="Slot J.C."/>
            <person name="Ahrendt S."/>
            <person name="Moore L.P."/>
            <person name="Eastman K.E."/>
            <person name="Scott K."/>
            <person name="Konkel Z."/>
            <person name="Mondo S.J."/>
            <person name="Kuo A."/>
            <person name="Hayes R.D."/>
            <person name="Haridas S."/>
            <person name="Andreopoulos B."/>
            <person name="Riley R."/>
            <person name="LaButti K."/>
            <person name="Pangilinan J."/>
            <person name="Lipzen A."/>
            <person name="Amirebrahimi M."/>
            <person name="Yan J."/>
            <person name="Adam C."/>
            <person name="Keymanesh K."/>
            <person name="Ng V."/>
            <person name="Louie K."/>
            <person name="Northen T."/>
            <person name="Drula E."/>
            <person name="Henrissat B."/>
            <person name="Hsieh H.M."/>
            <person name="Youens-Clark K."/>
            <person name="Lutzoni F."/>
            <person name="Miadlikowska J."/>
            <person name="Eastwood D.C."/>
            <person name="Hamelin R.C."/>
            <person name="Grigoriev I.V."/>
            <person name="U'Ren J.M."/>
        </authorList>
    </citation>
    <scope>NUCLEOTIDE SEQUENCE [LARGE SCALE GENOMIC DNA]</scope>
    <source>
        <strain evidence="1 2">ER1909</strain>
    </source>
</reference>
<organism evidence="1 2">
    <name type="scientific">Hypoxylon rubiginosum</name>
    <dbReference type="NCBI Taxonomy" id="110542"/>
    <lineage>
        <taxon>Eukaryota</taxon>
        <taxon>Fungi</taxon>
        <taxon>Dikarya</taxon>
        <taxon>Ascomycota</taxon>
        <taxon>Pezizomycotina</taxon>
        <taxon>Sordariomycetes</taxon>
        <taxon>Xylariomycetidae</taxon>
        <taxon>Xylariales</taxon>
        <taxon>Hypoxylaceae</taxon>
        <taxon>Hypoxylon</taxon>
    </lineage>
</organism>
<sequence>MGFGTTSLGEDTKRGDDVNVTSDIFNPQYEAPSDGKHHRRRLFGLPLPRYFDTDADRTLVRKLDTFLLSYTTLSCFIQTLDNTNIGNAYVSGMKEDLSLFGNEYNYFSTTFNCGIIAGAVPLMLLSTRVRPSILMPVCELAWTALVMSIAGAKNAGAVYSLRFAIGFFQGIAFPGFAALVGAWYTPSELGKRMAIYEVSARVAGMFSGYIQAGLYEHMNGKGMASWRWLFIFDGIISLPIAFWGFYALPDQPRDTKAKWLNSSDVQLAITRMDNAGRAPVQKITWARFKGIWTSWHVYLFVICYFLYGAFSWGDGYFALWLTYLGKFTVPQINDIPTAGQGAALVNSVISGIVSDWLQNRPVVIVANMLMCLLGNAFVSVWEAPEALKFVGYIFITAGLPAQSMTIAWLNEVCQGNGTLRGLIVSIGNTCVYAINSWALVLLFPTIDAPHYKYGYQVCAGLIGLAIIFVFAILFMIRHDLKTGKAHRNDQGLLEFKVWEGLGSEDFVGHDSDTRARFHQEP</sequence>
<comment type="caution">
    <text evidence="1">The sequence shown here is derived from an EMBL/GenBank/DDBJ whole genome shotgun (WGS) entry which is preliminary data.</text>
</comment>
<protein>
    <submittedName>
        <fullName evidence="1">Allantoate permease</fullName>
    </submittedName>
</protein>
<dbReference type="EMBL" id="MU394360">
    <property type="protein sequence ID" value="KAI6082946.1"/>
    <property type="molecule type" value="Genomic_DNA"/>
</dbReference>
<dbReference type="Proteomes" id="UP001497680">
    <property type="component" value="Unassembled WGS sequence"/>
</dbReference>